<dbReference type="EMBL" id="JAVRRG010000046">
    <property type="protein sequence ID" value="KAK5093223.1"/>
    <property type="molecule type" value="Genomic_DNA"/>
</dbReference>
<dbReference type="PANTHER" id="PTHR23041">
    <property type="entry name" value="RING FINGER DOMAIN-CONTAINING"/>
    <property type="match status" value="1"/>
</dbReference>
<evidence type="ECO:0000256" key="5">
    <source>
        <dbReference type="SAM" id="Coils"/>
    </source>
</evidence>
<dbReference type="InterPro" id="IPR017907">
    <property type="entry name" value="Znf_RING_CS"/>
</dbReference>
<dbReference type="PROSITE" id="PS50089">
    <property type="entry name" value="ZF_RING_2"/>
    <property type="match status" value="1"/>
</dbReference>
<organism evidence="7 8">
    <name type="scientific">Lithohypha guttulata</name>
    <dbReference type="NCBI Taxonomy" id="1690604"/>
    <lineage>
        <taxon>Eukaryota</taxon>
        <taxon>Fungi</taxon>
        <taxon>Dikarya</taxon>
        <taxon>Ascomycota</taxon>
        <taxon>Pezizomycotina</taxon>
        <taxon>Eurotiomycetes</taxon>
        <taxon>Chaetothyriomycetidae</taxon>
        <taxon>Chaetothyriales</taxon>
        <taxon>Trichomeriaceae</taxon>
        <taxon>Lithohypha</taxon>
    </lineage>
</organism>
<dbReference type="InterPro" id="IPR047134">
    <property type="entry name" value="RNF4"/>
</dbReference>
<dbReference type="Pfam" id="PF00097">
    <property type="entry name" value="zf-C3HC4"/>
    <property type="match status" value="1"/>
</dbReference>
<dbReference type="InterPro" id="IPR018957">
    <property type="entry name" value="Znf_C3HC4_RING-type"/>
</dbReference>
<reference evidence="7 8" key="1">
    <citation type="submission" date="2023-08" db="EMBL/GenBank/DDBJ databases">
        <title>Black Yeasts Isolated from many extreme environments.</title>
        <authorList>
            <person name="Coleine C."/>
            <person name="Stajich J.E."/>
            <person name="Selbmann L."/>
        </authorList>
    </citation>
    <scope>NUCLEOTIDE SEQUENCE [LARGE SCALE GENOMIC DNA]</scope>
    <source>
        <strain evidence="7 8">CCFEE 5885</strain>
    </source>
</reference>
<evidence type="ECO:0000259" key="6">
    <source>
        <dbReference type="PROSITE" id="PS50089"/>
    </source>
</evidence>
<dbReference type="Gene3D" id="3.30.40.10">
    <property type="entry name" value="Zinc/RING finger domain, C3HC4 (zinc finger)"/>
    <property type="match status" value="1"/>
</dbReference>
<dbReference type="SMART" id="SM00184">
    <property type="entry name" value="RING"/>
    <property type="match status" value="1"/>
</dbReference>
<feature type="domain" description="RING-type" evidence="6">
    <location>
        <begin position="121"/>
        <end position="177"/>
    </location>
</feature>
<dbReference type="InterPro" id="IPR013083">
    <property type="entry name" value="Znf_RING/FYVE/PHD"/>
</dbReference>
<evidence type="ECO:0000256" key="2">
    <source>
        <dbReference type="ARBA" id="ARBA00022771"/>
    </source>
</evidence>
<dbReference type="InterPro" id="IPR001841">
    <property type="entry name" value="Znf_RING"/>
</dbReference>
<comment type="caution">
    <text evidence="7">The sequence shown here is derived from an EMBL/GenBank/DDBJ whole genome shotgun (WGS) entry which is preliminary data.</text>
</comment>
<keyword evidence="3" id="KW-0862">Zinc</keyword>
<dbReference type="PROSITE" id="PS00518">
    <property type="entry name" value="ZF_RING_1"/>
    <property type="match status" value="1"/>
</dbReference>
<gene>
    <name evidence="7" type="ORF">LTR24_004484</name>
</gene>
<accession>A0ABR0KBY9</accession>
<dbReference type="Proteomes" id="UP001345013">
    <property type="component" value="Unassembled WGS sequence"/>
</dbReference>
<feature type="coiled-coil region" evidence="5">
    <location>
        <begin position="39"/>
        <end position="119"/>
    </location>
</feature>
<evidence type="ECO:0000256" key="1">
    <source>
        <dbReference type="ARBA" id="ARBA00022723"/>
    </source>
</evidence>
<keyword evidence="2 4" id="KW-0863">Zinc-finger</keyword>
<dbReference type="PANTHER" id="PTHR23041:SF78">
    <property type="entry name" value="E3 UBIQUITIN-PROTEIN LIGASE RNF4"/>
    <property type="match status" value="1"/>
</dbReference>
<evidence type="ECO:0000313" key="8">
    <source>
        <dbReference type="Proteomes" id="UP001345013"/>
    </source>
</evidence>
<name>A0ABR0KBY9_9EURO</name>
<evidence type="ECO:0000256" key="4">
    <source>
        <dbReference type="PROSITE-ProRule" id="PRU00175"/>
    </source>
</evidence>
<keyword evidence="1" id="KW-0479">Metal-binding</keyword>
<keyword evidence="5" id="KW-0175">Coiled coil</keyword>
<dbReference type="SUPFAM" id="SSF57850">
    <property type="entry name" value="RING/U-box"/>
    <property type="match status" value="1"/>
</dbReference>
<sequence length="195" mass="22701">MTDDNQTVPANNDDIFDSEEFQSVKQGLVTLQESHRGRCRRMKQEITELKASKEKYERDWRYEARRRDRDNQEWQRKHDRQTADLTALKHEAANLRRQKKALTLEIKAKRHELERLAHLFCDICCDTEKSRVTKCGHGFCVDCLTKVFDDTDVTAGIPRLEIDGLAIVKVATCPMCRAELQMETDVWPIYLSSGV</sequence>
<proteinExistence type="predicted"/>
<protein>
    <recommendedName>
        <fullName evidence="6">RING-type domain-containing protein</fullName>
    </recommendedName>
</protein>
<keyword evidence="8" id="KW-1185">Reference proteome</keyword>
<evidence type="ECO:0000256" key="3">
    <source>
        <dbReference type="ARBA" id="ARBA00022833"/>
    </source>
</evidence>
<evidence type="ECO:0000313" key="7">
    <source>
        <dbReference type="EMBL" id="KAK5093223.1"/>
    </source>
</evidence>